<dbReference type="InterPro" id="IPR016192">
    <property type="entry name" value="APOBEC/CMP_deaminase_Zn-bd"/>
</dbReference>
<evidence type="ECO:0000256" key="11">
    <source>
        <dbReference type="ARBA" id="ARBA00049558"/>
    </source>
</evidence>
<dbReference type="RefSeq" id="WP_158352257.1">
    <property type="nucleotide sequence ID" value="NZ_JAHQCX010000024.1"/>
</dbReference>
<evidence type="ECO:0000256" key="6">
    <source>
        <dbReference type="ARBA" id="ARBA00022723"/>
    </source>
</evidence>
<dbReference type="SUPFAM" id="SSF53927">
    <property type="entry name" value="Cytidine deaminase-like"/>
    <property type="match status" value="1"/>
</dbReference>
<dbReference type="InterPro" id="IPR016193">
    <property type="entry name" value="Cytidine_deaminase-like"/>
</dbReference>
<evidence type="ECO:0000313" key="14">
    <source>
        <dbReference type="EMBL" id="MBU9728788.1"/>
    </source>
</evidence>
<dbReference type="NCBIfam" id="NF004064">
    <property type="entry name" value="PRK05578.1"/>
    <property type="match status" value="1"/>
</dbReference>
<proteinExistence type="inferred from homology"/>
<keyword evidence="6 12" id="KW-0479">Metal-binding</keyword>
<dbReference type="InterPro" id="IPR002125">
    <property type="entry name" value="CMP_dCMP_dom"/>
</dbReference>
<comment type="catalytic activity">
    <reaction evidence="11 12">
        <text>cytidine + H2O + H(+) = uridine + NH4(+)</text>
        <dbReference type="Rhea" id="RHEA:16069"/>
        <dbReference type="ChEBI" id="CHEBI:15377"/>
        <dbReference type="ChEBI" id="CHEBI:15378"/>
        <dbReference type="ChEBI" id="CHEBI:16704"/>
        <dbReference type="ChEBI" id="CHEBI:17562"/>
        <dbReference type="ChEBI" id="CHEBI:28938"/>
        <dbReference type="EC" id="3.5.4.5"/>
    </reaction>
</comment>
<evidence type="ECO:0000256" key="2">
    <source>
        <dbReference type="ARBA" id="ARBA00003949"/>
    </source>
</evidence>
<dbReference type="InterPro" id="IPR050202">
    <property type="entry name" value="Cyt/Deoxycyt_deaminase"/>
</dbReference>
<dbReference type="NCBIfam" id="TIGR01354">
    <property type="entry name" value="cyt_deam_tetra"/>
    <property type="match status" value="1"/>
</dbReference>
<dbReference type="EC" id="3.5.4.5" evidence="4 12"/>
<evidence type="ECO:0000259" key="13">
    <source>
        <dbReference type="PROSITE" id="PS51747"/>
    </source>
</evidence>
<comment type="cofactor">
    <cofactor evidence="1 12">
        <name>Zn(2+)</name>
        <dbReference type="ChEBI" id="CHEBI:29105"/>
    </cofactor>
</comment>
<accession>A0ABS6KE71</accession>
<comment type="caution">
    <text evidence="14">The sequence shown here is derived from an EMBL/GenBank/DDBJ whole genome shotgun (WGS) entry which is preliminary data.</text>
</comment>
<evidence type="ECO:0000256" key="3">
    <source>
        <dbReference type="ARBA" id="ARBA00006576"/>
    </source>
</evidence>
<evidence type="ECO:0000256" key="5">
    <source>
        <dbReference type="ARBA" id="ARBA00018266"/>
    </source>
</evidence>
<dbReference type="PANTHER" id="PTHR11644">
    <property type="entry name" value="CYTIDINE DEAMINASE"/>
    <property type="match status" value="1"/>
</dbReference>
<dbReference type="Proteomes" id="UP001314681">
    <property type="component" value="Unassembled WGS sequence"/>
</dbReference>
<evidence type="ECO:0000256" key="9">
    <source>
        <dbReference type="ARBA" id="ARBA00032005"/>
    </source>
</evidence>
<reference evidence="14 15" key="1">
    <citation type="submission" date="2021-06" db="EMBL/GenBank/DDBJ databases">
        <title>Description of novel taxa of the family Lachnospiraceae.</title>
        <authorList>
            <person name="Chaplin A.V."/>
            <person name="Sokolova S.R."/>
            <person name="Pikina A.P."/>
            <person name="Korzhanova M."/>
            <person name="Belova V."/>
            <person name="Korostin D."/>
            <person name="Efimov B.A."/>
        </authorList>
    </citation>
    <scope>NUCLEOTIDE SEQUENCE [LARGE SCALE GENOMIC DNA]</scope>
    <source>
        <strain evidence="14 15">ASD4241</strain>
    </source>
</reference>
<feature type="domain" description="CMP/dCMP-type deaminase" evidence="13">
    <location>
        <begin position="1"/>
        <end position="133"/>
    </location>
</feature>
<organism evidence="14 15">
    <name type="scientific">Diplocloster modestus</name>
    <dbReference type="NCBI Taxonomy" id="2850322"/>
    <lineage>
        <taxon>Bacteria</taxon>
        <taxon>Bacillati</taxon>
        <taxon>Bacillota</taxon>
        <taxon>Clostridia</taxon>
        <taxon>Lachnospirales</taxon>
        <taxon>Lachnospiraceae</taxon>
        <taxon>Diplocloster</taxon>
    </lineage>
</organism>
<sequence>MELEKLALAACKAREKSYAPYSGFTVGAALLCGDGSVYSGCNIENAAYGPTICAERTAVFKAVSDGKRDFVGLALAGGRADRQPEHFLTPCGVCRQVLTEFCRDDFWVLSVKNDADYIRYTLGDLLPASFRPEHMSSKVKEGGKP</sequence>
<keyword evidence="7 12" id="KW-0378">Hydrolase</keyword>
<dbReference type="CDD" id="cd01283">
    <property type="entry name" value="cytidine_deaminase"/>
    <property type="match status" value="1"/>
</dbReference>
<evidence type="ECO:0000256" key="7">
    <source>
        <dbReference type="ARBA" id="ARBA00022801"/>
    </source>
</evidence>
<comment type="function">
    <text evidence="2 12">This enzyme scavenges exogenous and endogenous cytidine and 2'-deoxycytidine for UMP synthesis.</text>
</comment>
<evidence type="ECO:0000256" key="4">
    <source>
        <dbReference type="ARBA" id="ARBA00012783"/>
    </source>
</evidence>
<dbReference type="PANTHER" id="PTHR11644:SF2">
    <property type="entry name" value="CYTIDINE DEAMINASE"/>
    <property type="match status" value="1"/>
</dbReference>
<dbReference type="PROSITE" id="PS51747">
    <property type="entry name" value="CYT_DCMP_DEAMINASES_2"/>
    <property type="match status" value="1"/>
</dbReference>
<dbReference type="InterPro" id="IPR006262">
    <property type="entry name" value="Cyt_deam_tetra"/>
</dbReference>
<keyword evidence="15" id="KW-1185">Reference proteome</keyword>
<dbReference type="PROSITE" id="PS00903">
    <property type="entry name" value="CYT_DCMP_DEAMINASES_1"/>
    <property type="match status" value="1"/>
</dbReference>
<comment type="similarity">
    <text evidence="3 12">Belongs to the cytidine and deoxycytidylate deaminase family.</text>
</comment>
<dbReference type="GO" id="GO:0004126">
    <property type="term" value="F:cytidine deaminase activity"/>
    <property type="evidence" value="ECO:0007669"/>
    <property type="project" value="UniProtKB-EC"/>
</dbReference>
<comment type="catalytic activity">
    <reaction evidence="10 12">
        <text>2'-deoxycytidine + H2O + H(+) = 2'-deoxyuridine + NH4(+)</text>
        <dbReference type="Rhea" id="RHEA:13433"/>
        <dbReference type="ChEBI" id="CHEBI:15377"/>
        <dbReference type="ChEBI" id="CHEBI:15378"/>
        <dbReference type="ChEBI" id="CHEBI:15698"/>
        <dbReference type="ChEBI" id="CHEBI:16450"/>
        <dbReference type="ChEBI" id="CHEBI:28938"/>
        <dbReference type="EC" id="3.5.4.5"/>
    </reaction>
</comment>
<evidence type="ECO:0000256" key="1">
    <source>
        <dbReference type="ARBA" id="ARBA00001947"/>
    </source>
</evidence>
<evidence type="ECO:0000256" key="10">
    <source>
        <dbReference type="ARBA" id="ARBA00049252"/>
    </source>
</evidence>
<keyword evidence="8 12" id="KW-0862">Zinc</keyword>
<evidence type="ECO:0000313" key="15">
    <source>
        <dbReference type="Proteomes" id="UP001314681"/>
    </source>
</evidence>
<evidence type="ECO:0000256" key="8">
    <source>
        <dbReference type="ARBA" id="ARBA00022833"/>
    </source>
</evidence>
<name>A0ABS6KE71_9FIRM</name>
<evidence type="ECO:0000256" key="12">
    <source>
        <dbReference type="RuleBase" id="RU364006"/>
    </source>
</evidence>
<dbReference type="Pfam" id="PF00383">
    <property type="entry name" value="dCMP_cyt_deam_1"/>
    <property type="match status" value="1"/>
</dbReference>
<gene>
    <name evidence="14" type="primary">cdd</name>
    <name evidence="14" type="ORF">KTH90_22615</name>
</gene>
<protein>
    <recommendedName>
        <fullName evidence="5 12">Cytidine deaminase</fullName>
        <ecNumber evidence="4 12">3.5.4.5</ecNumber>
    </recommendedName>
    <alternativeName>
        <fullName evidence="9 12">Cytidine aminohydrolase</fullName>
    </alternativeName>
</protein>
<dbReference type="Gene3D" id="3.40.140.10">
    <property type="entry name" value="Cytidine Deaminase, domain 2"/>
    <property type="match status" value="1"/>
</dbReference>
<dbReference type="EMBL" id="JAHQCX010000024">
    <property type="protein sequence ID" value="MBU9728788.1"/>
    <property type="molecule type" value="Genomic_DNA"/>
</dbReference>